<dbReference type="PROSITE" id="PS51318">
    <property type="entry name" value="TAT"/>
    <property type="match status" value="1"/>
</dbReference>
<reference evidence="2" key="1">
    <citation type="journal article" date="2019" name="Int. J. Syst. Evol. Microbiol.">
        <title>The Global Catalogue of Microorganisms (GCM) 10K type strain sequencing project: providing services to taxonomists for standard genome sequencing and annotation.</title>
        <authorList>
            <consortium name="The Broad Institute Genomics Platform"/>
            <consortium name="The Broad Institute Genome Sequencing Center for Infectious Disease"/>
            <person name="Wu L."/>
            <person name="Ma J."/>
        </authorList>
    </citation>
    <scope>NUCLEOTIDE SEQUENCE [LARGE SCALE GENOMIC DNA]</scope>
    <source>
        <strain evidence="2">JCM 16259</strain>
    </source>
</reference>
<dbReference type="Proteomes" id="UP001500730">
    <property type="component" value="Unassembled WGS sequence"/>
</dbReference>
<dbReference type="SUPFAM" id="SSF141452">
    <property type="entry name" value="Hcp1-like"/>
    <property type="match status" value="1"/>
</dbReference>
<dbReference type="EMBL" id="BAAARE010000002">
    <property type="protein sequence ID" value="GAA2471529.1"/>
    <property type="molecule type" value="Genomic_DNA"/>
</dbReference>
<organism evidence="1 2">
    <name type="scientific">Terrabacter carboxydivorans</name>
    <dbReference type="NCBI Taxonomy" id="619730"/>
    <lineage>
        <taxon>Bacteria</taxon>
        <taxon>Bacillati</taxon>
        <taxon>Actinomycetota</taxon>
        <taxon>Actinomycetes</taxon>
        <taxon>Micrococcales</taxon>
        <taxon>Intrasporangiaceae</taxon>
        <taxon>Terrabacter</taxon>
    </lineage>
</organism>
<evidence type="ECO:0000313" key="2">
    <source>
        <dbReference type="Proteomes" id="UP001500730"/>
    </source>
</evidence>
<dbReference type="InterPro" id="IPR036624">
    <property type="entry name" value="Hcp1-lik_sf"/>
</dbReference>
<gene>
    <name evidence="1" type="ORF">GCM10009858_06130</name>
</gene>
<protein>
    <recommendedName>
        <fullName evidence="3">Type VI secretion system tube protein Hcp</fullName>
    </recommendedName>
</protein>
<dbReference type="InterPro" id="IPR008514">
    <property type="entry name" value="T6SS_Hcp"/>
</dbReference>
<dbReference type="PANTHER" id="PTHR36152:SF1">
    <property type="entry name" value="UBIQUITIN-LIKE DOMAIN-CONTAINING PROTEIN"/>
    <property type="match status" value="1"/>
</dbReference>
<sequence length="214" mass="22062">MVDGNDAFTTTRRGAIKTGALGLGGLTGAIALGSSEAASAAPLPSMDTVAALAGVSGADYFLRLDGITGDSVDAQHQGWVDVQDYSWKATNGTTVTGSGWSASKASLSAMTLSTQLGQHSPPLFLRTMNGRHLTSALVQGMTTGATPRRFVEIEMRDVAVASYEAASGDESPQDTFSLAFAVIRYSIYLQSATGGEGQEITSTWNIRTGTGSGA</sequence>
<dbReference type="InterPro" id="IPR053165">
    <property type="entry name" value="HSI-I_assembly_Hcp1"/>
</dbReference>
<dbReference type="Pfam" id="PF05638">
    <property type="entry name" value="T6SS_HCP"/>
    <property type="match status" value="1"/>
</dbReference>
<dbReference type="PANTHER" id="PTHR36152">
    <property type="entry name" value="CYTOPLASMIC PROTEIN-RELATED"/>
    <property type="match status" value="1"/>
</dbReference>
<accession>A0ABP5Y4R4</accession>
<name>A0ABP5Y4R4_9MICO</name>
<dbReference type="RefSeq" id="WP_344252827.1">
    <property type="nucleotide sequence ID" value="NZ_BAAARE010000002.1"/>
</dbReference>
<dbReference type="Gene3D" id="2.30.110.20">
    <property type="entry name" value="Hcp1-like"/>
    <property type="match status" value="1"/>
</dbReference>
<dbReference type="InterPro" id="IPR006311">
    <property type="entry name" value="TAT_signal"/>
</dbReference>
<proteinExistence type="predicted"/>
<evidence type="ECO:0008006" key="3">
    <source>
        <dbReference type="Google" id="ProtNLM"/>
    </source>
</evidence>
<keyword evidence="2" id="KW-1185">Reference proteome</keyword>
<evidence type="ECO:0000313" key="1">
    <source>
        <dbReference type="EMBL" id="GAA2471529.1"/>
    </source>
</evidence>
<comment type="caution">
    <text evidence="1">The sequence shown here is derived from an EMBL/GenBank/DDBJ whole genome shotgun (WGS) entry which is preliminary data.</text>
</comment>